<protein>
    <recommendedName>
        <fullName evidence="5">Secreted protein</fullName>
    </recommendedName>
</protein>
<dbReference type="EMBL" id="JAUSVP010000013">
    <property type="protein sequence ID" value="MDQ0449277.1"/>
    <property type="molecule type" value="Genomic_DNA"/>
</dbReference>
<proteinExistence type="predicted"/>
<keyword evidence="2" id="KW-0732">Signal</keyword>
<evidence type="ECO:0000256" key="1">
    <source>
        <dbReference type="SAM" id="MobiDB-lite"/>
    </source>
</evidence>
<evidence type="ECO:0000256" key="2">
    <source>
        <dbReference type="SAM" id="SignalP"/>
    </source>
</evidence>
<keyword evidence="4" id="KW-1185">Reference proteome</keyword>
<comment type="caution">
    <text evidence="3">The sequence shown here is derived from an EMBL/GenBank/DDBJ whole genome shotgun (WGS) entry which is preliminary data.</text>
</comment>
<feature type="signal peptide" evidence="2">
    <location>
        <begin position="1"/>
        <end position="21"/>
    </location>
</feature>
<accession>A0ABU0I5B5</accession>
<evidence type="ECO:0000313" key="3">
    <source>
        <dbReference type="EMBL" id="MDQ0449277.1"/>
    </source>
</evidence>
<feature type="compositionally biased region" description="Basic and acidic residues" evidence="1">
    <location>
        <begin position="54"/>
        <end position="71"/>
    </location>
</feature>
<name>A0ABU0I5B5_9HYPH</name>
<feature type="region of interest" description="Disordered" evidence="1">
    <location>
        <begin position="25"/>
        <end position="71"/>
    </location>
</feature>
<organism evidence="3 4">
    <name type="scientific">Methylobacterium aerolatum</name>
    <dbReference type="NCBI Taxonomy" id="418708"/>
    <lineage>
        <taxon>Bacteria</taxon>
        <taxon>Pseudomonadati</taxon>
        <taxon>Pseudomonadota</taxon>
        <taxon>Alphaproteobacteria</taxon>
        <taxon>Hyphomicrobiales</taxon>
        <taxon>Methylobacteriaceae</taxon>
        <taxon>Methylobacterium</taxon>
    </lineage>
</organism>
<gene>
    <name evidence="3" type="ORF">QO012_003794</name>
</gene>
<evidence type="ECO:0008006" key="5">
    <source>
        <dbReference type="Google" id="ProtNLM"/>
    </source>
</evidence>
<feature type="chain" id="PRO_5046549616" description="Secreted protein" evidence="2">
    <location>
        <begin position="22"/>
        <end position="87"/>
    </location>
</feature>
<dbReference type="RefSeq" id="WP_238204004.1">
    <property type="nucleotide sequence ID" value="NZ_BPQE01000016.1"/>
</dbReference>
<reference evidence="3 4" key="1">
    <citation type="submission" date="2023-07" db="EMBL/GenBank/DDBJ databases">
        <title>Genomic Encyclopedia of Type Strains, Phase IV (KMG-IV): sequencing the most valuable type-strain genomes for metagenomic binning, comparative biology and taxonomic classification.</title>
        <authorList>
            <person name="Goeker M."/>
        </authorList>
    </citation>
    <scope>NUCLEOTIDE SEQUENCE [LARGE SCALE GENOMIC DNA]</scope>
    <source>
        <strain evidence="3 4">DSM 19013</strain>
    </source>
</reference>
<sequence>MLKQAILVFTLSAGVSAAAVAAPVDTTGTGGGPASTAKAPYTTSTGATVPRPGAIDRQEAENIQRPTKQDRIDNSITNGICIGCAPK</sequence>
<evidence type="ECO:0000313" key="4">
    <source>
        <dbReference type="Proteomes" id="UP001231124"/>
    </source>
</evidence>
<dbReference type="Proteomes" id="UP001231124">
    <property type="component" value="Unassembled WGS sequence"/>
</dbReference>